<feature type="transmembrane region" description="Helical" evidence="1">
    <location>
        <begin position="212"/>
        <end position="229"/>
    </location>
</feature>
<keyword evidence="1" id="KW-1133">Transmembrane helix</keyword>
<protein>
    <submittedName>
        <fullName evidence="3">CPBP family intramembrane metalloprotease</fullName>
    </submittedName>
</protein>
<dbReference type="GO" id="GO:0006508">
    <property type="term" value="P:proteolysis"/>
    <property type="evidence" value="ECO:0007669"/>
    <property type="project" value="UniProtKB-KW"/>
</dbReference>
<feature type="transmembrane region" description="Helical" evidence="1">
    <location>
        <begin position="103"/>
        <end position="120"/>
    </location>
</feature>
<feature type="transmembrane region" description="Helical" evidence="1">
    <location>
        <begin position="69"/>
        <end position="91"/>
    </location>
</feature>
<dbReference type="Proteomes" id="UP000268084">
    <property type="component" value="Chromosome"/>
</dbReference>
<feature type="domain" description="CAAX prenyl protease 2/Lysostaphin resistance protein A-like" evidence="2">
    <location>
        <begin position="104"/>
        <end position="200"/>
    </location>
</feature>
<feature type="transmembrane region" description="Helical" evidence="1">
    <location>
        <begin position="132"/>
        <end position="152"/>
    </location>
</feature>
<keyword evidence="1" id="KW-0812">Transmembrane</keyword>
<keyword evidence="4" id="KW-1185">Reference proteome</keyword>
<feature type="transmembrane region" description="Helical" evidence="1">
    <location>
        <begin position="7"/>
        <end position="29"/>
    </location>
</feature>
<dbReference type="GO" id="GO:0004175">
    <property type="term" value="F:endopeptidase activity"/>
    <property type="evidence" value="ECO:0007669"/>
    <property type="project" value="UniProtKB-ARBA"/>
</dbReference>
<name>A0A3G8ZP22_9ACTN</name>
<keyword evidence="1" id="KW-0472">Membrane</keyword>
<feature type="transmembrane region" description="Helical" evidence="1">
    <location>
        <begin position="164"/>
        <end position="181"/>
    </location>
</feature>
<reference evidence="3 4" key="1">
    <citation type="submission" date="2018-11" db="EMBL/GenBank/DDBJ databases">
        <authorList>
            <person name="Da X."/>
        </authorList>
    </citation>
    <scope>NUCLEOTIDE SEQUENCE [LARGE SCALE GENOMIC DNA]</scope>
    <source>
        <strain evidence="3 4">S14-144</strain>
    </source>
</reference>
<sequence length="248" mass="26772">MNQDRWSAFGFGVGIHLARFFVIIGALTLGPLVGISGWYLGLAANVACVIFAVSIVTARKLWRTSGILVAWRGRLALLFLLPLFAEVLVWALPSGLRNDEPGFGMWALTLVLVGVNEELTSRVVVLERMRRSFPPLASVAVTAALFGLQHLSALATTSRTLDDVALNVVASSCYGFVLAAFQFRYRWVTPLIVVHAAADFTTILSVQPVPDAAVAVTLVVFLILGFTILRSARVANRHSSGHQDTASP</sequence>
<dbReference type="KEGG" id="nak:EH165_13430"/>
<dbReference type="RefSeq" id="WP_124799904.1">
    <property type="nucleotide sequence ID" value="NZ_CP034170.1"/>
</dbReference>
<evidence type="ECO:0000313" key="4">
    <source>
        <dbReference type="Proteomes" id="UP000268084"/>
    </source>
</evidence>
<keyword evidence="3" id="KW-0645">Protease</keyword>
<dbReference type="GO" id="GO:0008237">
    <property type="term" value="F:metallopeptidase activity"/>
    <property type="evidence" value="ECO:0007669"/>
    <property type="project" value="UniProtKB-KW"/>
</dbReference>
<evidence type="ECO:0000259" key="2">
    <source>
        <dbReference type="Pfam" id="PF02517"/>
    </source>
</evidence>
<dbReference type="Pfam" id="PF02517">
    <property type="entry name" value="Rce1-like"/>
    <property type="match status" value="1"/>
</dbReference>
<dbReference type="AlphaFoldDB" id="A0A3G8ZP22"/>
<organism evidence="3 4">
    <name type="scientific">Nakamurella antarctica</name>
    <dbReference type="NCBI Taxonomy" id="1902245"/>
    <lineage>
        <taxon>Bacteria</taxon>
        <taxon>Bacillati</taxon>
        <taxon>Actinomycetota</taxon>
        <taxon>Actinomycetes</taxon>
        <taxon>Nakamurellales</taxon>
        <taxon>Nakamurellaceae</taxon>
        <taxon>Nakamurella</taxon>
    </lineage>
</organism>
<accession>A0A3G8ZP22</accession>
<dbReference type="InterPro" id="IPR003675">
    <property type="entry name" value="Rce1/LyrA-like_dom"/>
</dbReference>
<feature type="transmembrane region" description="Helical" evidence="1">
    <location>
        <begin position="188"/>
        <end position="206"/>
    </location>
</feature>
<evidence type="ECO:0000313" key="3">
    <source>
        <dbReference type="EMBL" id="AZI59000.1"/>
    </source>
</evidence>
<keyword evidence="3" id="KW-0378">Hydrolase</keyword>
<proteinExistence type="predicted"/>
<keyword evidence="3" id="KW-0482">Metalloprotease</keyword>
<dbReference type="EMBL" id="CP034170">
    <property type="protein sequence ID" value="AZI59000.1"/>
    <property type="molecule type" value="Genomic_DNA"/>
</dbReference>
<dbReference type="GO" id="GO:0080120">
    <property type="term" value="P:CAAX-box protein maturation"/>
    <property type="evidence" value="ECO:0007669"/>
    <property type="project" value="UniProtKB-ARBA"/>
</dbReference>
<dbReference type="OrthoDB" id="5113140at2"/>
<reference evidence="3 4" key="2">
    <citation type="submission" date="2018-12" db="EMBL/GenBank/DDBJ databases">
        <title>Nakamurella antarcticus sp. nov., isolated from Antarctica South Shetland Islands soil.</title>
        <authorList>
            <person name="Peng F."/>
        </authorList>
    </citation>
    <scope>NUCLEOTIDE SEQUENCE [LARGE SCALE GENOMIC DNA]</scope>
    <source>
        <strain evidence="3 4">S14-144</strain>
    </source>
</reference>
<evidence type="ECO:0000256" key="1">
    <source>
        <dbReference type="SAM" id="Phobius"/>
    </source>
</evidence>
<gene>
    <name evidence="3" type="ORF">EH165_13430</name>
</gene>
<feature type="transmembrane region" description="Helical" evidence="1">
    <location>
        <begin position="35"/>
        <end position="57"/>
    </location>
</feature>